<evidence type="ECO:0000313" key="3">
    <source>
        <dbReference type="RefSeq" id="XP_010436759.1"/>
    </source>
</evidence>
<dbReference type="InterPro" id="IPR032675">
    <property type="entry name" value="LRR_dom_sf"/>
</dbReference>
<dbReference type="InterPro" id="IPR055294">
    <property type="entry name" value="FBL60-like"/>
</dbReference>
<reference evidence="2" key="1">
    <citation type="journal article" date="2014" name="Nat. Commun.">
        <title>The emerging biofuel crop Camelina sativa retains a highly undifferentiated hexaploid genome structure.</title>
        <authorList>
            <person name="Kagale S."/>
            <person name="Koh C."/>
            <person name="Nixon J."/>
            <person name="Bollina V."/>
            <person name="Clarke W.E."/>
            <person name="Tuteja R."/>
            <person name="Spillane C."/>
            <person name="Robinson S.J."/>
            <person name="Links M.G."/>
            <person name="Clarke C."/>
            <person name="Higgins E.E."/>
            <person name="Huebert T."/>
            <person name="Sharpe A.G."/>
            <person name="Parkin I.A."/>
        </authorList>
    </citation>
    <scope>NUCLEOTIDE SEQUENCE [LARGE SCALE GENOMIC DNA]</scope>
    <source>
        <strain evidence="2">cv. DH55</strain>
    </source>
</reference>
<reference evidence="3" key="2">
    <citation type="submission" date="2025-08" db="UniProtKB">
        <authorList>
            <consortium name="RefSeq"/>
        </authorList>
    </citation>
    <scope>IDENTIFICATION</scope>
    <source>
        <tissue evidence="3">Leaf</tissue>
    </source>
</reference>
<proteinExistence type="predicted"/>
<dbReference type="SMART" id="SM00579">
    <property type="entry name" value="FBD"/>
    <property type="match status" value="1"/>
</dbReference>
<evidence type="ECO:0000313" key="2">
    <source>
        <dbReference type="Proteomes" id="UP000694864"/>
    </source>
</evidence>
<dbReference type="SUPFAM" id="SSF52047">
    <property type="entry name" value="RNI-like"/>
    <property type="match status" value="1"/>
</dbReference>
<sequence>MSEIRIDGLVEGGVFLQVLKTLLLELVEFRPDQFQMILRGCPVVEKLELVYVEWVPWDETVSSESLKSLKIKYQSWFRSFSFDTPNLVSLDYSEYVAGDYLVVNLDNLVVAKINLLVTKDQIKRARVPDNDFLEDGVVLRFCNAKKLMSGLRNVKKLFLSPTTLEFSAFSGPVFNNLTFLAILSHVDLGWQAMPVLLKNCPHLETLVLWGLLHCVTDKCGDACDCIAWEDKGHSLISCPVKNLHIKGFRGTTRELKMIQHFLYSFPCLKEMEIHAEENGPTTFELPGMYDHVVELMVLYNELSSCDV</sequence>
<dbReference type="RefSeq" id="XP_010436759.1">
    <property type="nucleotide sequence ID" value="XM_010438457.1"/>
</dbReference>
<dbReference type="InterPro" id="IPR006566">
    <property type="entry name" value="FBD"/>
</dbReference>
<feature type="domain" description="FBD" evidence="1">
    <location>
        <begin position="233"/>
        <end position="307"/>
    </location>
</feature>
<keyword evidence="2" id="KW-1185">Reference proteome</keyword>
<accession>A0ABM0U6Q0</accession>
<evidence type="ECO:0000259" key="1">
    <source>
        <dbReference type="SMART" id="SM00579"/>
    </source>
</evidence>
<dbReference type="PANTHER" id="PTHR31293:SF25">
    <property type="entry name" value="F-BOX_RNI SUPERFAMILY PROTEIN"/>
    <property type="match status" value="1"/>
</dbReference>
<organism evidence="2 3">
    <name type="scientific">Camelina sativa</name>
    <name type="common">False flax</name>
    <name type="synonym">Myagrum sativum</name>
    <dbReference type="NCBI Taxonomy" id="90675"/>
    <lineage>
        <taxon>Eukaryota</taxon>
        <taxon>Viridiplantae</taxon>
        <taxon>Streptophyta</taxon>
        <taxon>Embryophyta</taxon>
        <taxon>Tracheophyta</taxon>
        <taxon>Spermatophyta</taxon>
        <taxon>Magnoliopsida</taxon>
        <taxon>eudicotyledons</taxon>
        <taxon>Gunneridae</taxon>
        <taxon>Pentapetalae</taxon>
        <taxon>rosids</taxon>
        <taxon>malvids</taxon>
        <taxon>Brassicales</taxon>
        <taxon>Brassicaceae</taxon>
        <taxon>Camelineae</taxon>
        <taxon>Camelina</taxon>
    </lineage>
</organism>
<name>A0ABM0U6Q0_CAMSA</name>
<dbReference type="PANTHER" id="PTHR31293">
    <property type="entry name" value="RNI-LIKE SUPERFAMILY PROTEIN"/>
    <property type="match status" value="1"/>
</dbReference>
<dbReference type="Gene3D" id="3.80.10.10">
    <property type="entry name" value="Ribonuclease Inhibitor"/>
    <property type="match status" value="1"/>
</dbReference>
<protein>
    <submittedName>
        <fullName evidence="3">F-box protein At3g59000-like</fullName>
    </submittedName>
</protein>
<dbReference type="GeneID" id="104720569"/>
<gene>
    <name evidence="3" type="primary">LOC104720569</name>
</gene>
<dbReference type="Proteomes" id="UP000694864">
    <property type="component" value="Chromosome 10"/>
</dbReference>